<reference evidence="2 3" key="1">
    <citation type="submission" date="2024-05" db="EMBL/GenBank/DDBJ databases">
        <title>Sphingomonas sp. HF-S3 16S ribosomal RNA gene Genome sequencing and assembly.</title>
        <authorList>
            <person name="Lee H."/>
        </authorList>
    </citation>
    <scope>NUCLEOTIDE SEQUENCE [LARGE SCALE GENOMIC DNA]</scope>
    <source>
        <strain evidence="2 3">HF-S3</strain>
    </source>
</reference>
<dbReference type="PANTHER" id="PTHR43300:SF4">
    <property type="entry name" value="ACYL-[ACYL-CARRIER-PROTEIN]--UDP-N-ACETYLGLUCOSAMINE O-ACYLTRANSFERASE"/>
    <property type="match status" value="1"/>
</dbReference>
<keyword evidence="2" id="KW-0012">Acyltransferase</keyword>
<dbReference type="EMBL" id="JBDIZK010000005">
    <property type="protein sequence ID" value="MEN3747620.1"/>
    <property type="molecule type" value="Genomic_DNA"/>
</dbReference>
<comment type="caution">
    <text evidence="2">The sequence shown here is derived from an EMBL/GenBank/DDBJ whole genome shotgun (WGS) entry which is preliminary data.</text>
</comment>
<keyword evidence="3" id="KW-1185">Reference proteome</keyword>
<dbReference type="PANTHER" id="PTHR43300">
    <property type="entry name" value="ACETYLTRANSFERASE"/>
    <property type="match status" value="1"/>
</dbReference>
<dbReference type="RefSeq" id="WP_346246617.1">
    <property type="nucleotide sequence ID" value="NZ_JBDIZK010000005.1"/>
</dbReference>
<dbReference type="SUPFAM" id="SSF51161">
    <property type="entry name" value="Trimeric LpxA-like enzymes"/>
    <property type="match status" value="1"/>
</dbReference>
<dbReference type="Pfam" id="PF00132">
    <property type="entry name" value="Hexapep"/>
    <property type="match status" value="1"/>
</dbReference>
<organism evidence="2 3">
    <name type="scientific">Sphingomonas rustica</name>
    <dbReference type="NCBI Taxonomy" id="3103142"/>
    <lineage>
        <taxon>Bacteria</taxon>
        <taxon>Pseudomonadati</taxon>
        <taxon>Pseudomonadota</taxon>
        <taxon>Alphaproteobacteria</taxon>
        <taxon>Sphingomonadales</taxon>
        <taxon>Sphingomonadaceae</taxon>
        <taxon>Sphingomonas</taxon>
    </lineage>
</organism>
<dbReference type="InterPro" id="IPR001451">
    <property type="entry name" value="Hexapep"/>
</dbReference>
<keyword evidence="2" id="KW-0808">Transferase</keyword>
<evidence type="ECO:0000313" key="2">
    <source>
        <dbReference type="EMBL" id="MEN3747620.1"/>
    </source>
</evidence>
<protein>
    <submittedName>
        <fullName evidence="2">Acyltransferase</fullName>
        <ecNumber evidence="2">2.3.1.-</ecNumber>
    </submittedName>
</protein>
<evidence type="ECO:0000256" key="1">
    <source>
        <dbReference type="ARBA" id="ARBA00007274"/>
    </source>
</evidence>
<dbReference type="GO" id="GO:0016746">
    <property type="term" value="F:acyltransferase activity"/>
    <property type="evidence" value="ECO:0007669"/>
    <property type="project" value="UniProtKB-KW"/>
</dbReference>
<dbReference type="InterPro" id="IPR050179">
    <property type="entry name" value="Trans_hexapeptide_repeat"/>
</dbReference>
<dbReference type="CDD" id="cd03358">
    <property type="entry name" value="LbH_WxcM_N_like"/>
    <property type="match status" value="1"/>
</dbReference>
<name>A0ABV0B7R5_9SPHN</name>
<dbReference type="Gene3D" id="2.160.10.10">
    <property type="entry name" value="Hexapeptide repeat proteins"/>
    <property type="match status" value="1"/>
</dbReference>
<dbReference type="Pfam" id="PF14602">
    <property type="entry name" value="Hexapep_2"/>
    <property type="match status" value="1"/>
</dbReference>
<evidence type="ECO:0000313" key="3">
    <source>
        <dbReference type="Proteomes" id="UP001427805"/>
    </source>
</evidence>
<dbReference type="EC" id="2.3.1.-" evidence="2"/>
<proteinExistence type="inferred from homology"/>
<gene>
    <name evidence="2" type="ORF">TPR58_10605</name>
</gene>
<accession>A0ABV0B7R5</accession>
<dbReference type="Proteomes" id="UP001427805">
    <property type="component" value="Unassembled WGS sequence"/>
</dbReference>
<dbReference type="InterPro" id="IPR011004">
    <property type="entry name" value="Trimer_LpxA-like_sf"/>
</dbReference>
<comment type="similarity">
    <text evidence="1">Belongs to the transferase hexapeptide repeat family.</text>
</comment>
<sequence>MSNSQMQERADHPGALIHESSYVDAPARIGAGTRIWHFSHILANTVIGENCSLGQNVVAGPDVTIGNDCKIQNNVSLYKGVTLEDGVFCGPSCVFTNVNNPRAEIKRMDEARDTLVKRGASIGANATIVCGHTLGDYCFIAAGAVVTGDVPAYALMAGVPARRIGWMSRAGARLGADLVCPIDGSTYREGDHGLEFLA</sequence>